<dbReference type="EMBL" id="CH671940">
    <property type="protein sequence ID" value="KOB59597.1"/>
    <property type="molecule type" value="Genomic_DNA"/>
</dbReference>
<dbReference type="GO" id="GO:0019901">
    <property type="term" value="F:protein kinase binding"/>
    <property type="evidence" value="ECO:0007669"/>
    <property type="project" value="TreeGrafter"/>
</dbReference>
<reference evidence="4" key="2">
    <citation type="submission" date="2006-03" db="EMBL/GenBank/DDBJ databases">
        <title>The genome sequence of the Plasmodium falciparum HB3.</title>
        <authorList>
            <consortium name="The Broad Institute Genome Sequencing Platform"/>
            <person name="Birren B."/>
            <person name="Lander E."/>
            <person name="Galagan J."/>
            <person name="Nusbaum C."/>
            <person name="Devon K."/>
            <person name="Henn M."/>
            <person name="Jaffe D."/>
            <person name="Butler J."/>
            <person name="Alvarez P."/>
            <person name="Gnerre S."/>
            <person name="Grabherr M."/>
            <person name="Kleber M."/>
            <person name="Mauceli E."/>
            <person name="Brockman W."/>
            <person name="MacCallum I.A."/>
            <person name="Rounsley S."/>
            <person name="Young S."/>
            <person name="LaButti K."/>
            <person name="Pushparaj V."/>
            <person name="DeCaprio D."/>
            <person name="Crawford M."/>
            <person name="Koehrsen M."/>
            <person name="Engels R."/>
            <person name="Montgomery P."/>
            <person name="Pearson M."/>
            <person name="Howarth C."/>
            <person name="Larson L."/>
            <person name="Luoma S."/>
            <person name="White J."/>
            <person name="Kodira C."/>
            <person name="Zeng Q."/>
            <person name="Oleary S."/>
            <person name="Yandava C."/>
            <person name="Alvarado L."/>
            <person name="Wirth D."/>
            <person name="Volkman S."/>
            <person name="Hartl D."/>
        </authorList>
    </citation>
    <scope>NUCLEOTIDE SEQUENCE [LARGE SCALE GENOMIC DNA]</scope>
</reference>
<feature type="compositionally biased region" description="Basic and acidic residues" evidence="2">
    <location>
        <begin position="26"/>
        <end position="39"/>
    </location>
</feature>
<evidence type="ECO:0000256" key="2">
    <source>
        <dbReference type="SAM" id="MobiDB-lite"/>
    </source>
</evidence>
<feature type="compositionally biased region" description="Acidic residues" evidence="2">
    <location>
        <begin position="782"/>
        <end position="805"/>
    </location>
</feature>
<evidence type="ECO:0000313" key="4">
    <source>
        <dbReference type="Proteomes" id="UP000054289"/>
    </source>
</evidence>
<dbReference type="PANTHER" id="PTHR16181:SF29">
    <property type="entry name" value="PROTEIN FAM83A-RELATED"/>
    <property type="match status" value="1"/>
</dbReference>
<protein>
    <submittedName>
        <fullName evidence="3">Uncharacterized protein</fullName>
    </submittedName>
</protein>
<gene>
    <name evidence="3" type="ORF">PFHG_01356</name>
</gene>
<feature type="coiled-coil region" evidence="1">
    <location>
        <begin position="178"/>
        <end position="220"/>
    </location>
</feature>
<dbReference type="Proteomes" id="UP000054289">
    <property type="component" value="Unassembled WGS sequence"/>
</dbReference>
<name>A0A0L7K8F2_PLAFX</name>
<keyword evidence="1" id="KW-0175">Coiled coil</keyword>
<evidence type="ECO:0000313" key="3">
    <source>
        <dbReference type="EMBL" id="KOB59597.1"/>
    </source>
</evidence>
<dbReference type="GO" id="GO:0007165">
    <property type="term" value="P:signal transduction"/>
    <property type="evidence" value="ECO:0007669"/>
    <property type="project" value="TreeGrafter"/>
</dbReference>
<feature type="region of interest" description="Disordered" evidence="2">
    <location>
        <begin position="777"/>
        <end position="821"/>
    </location>
</feature>
<dbReference type="KEGG" id="pfh:PFHG_01356"/>
<proteinExistence type="predicted"/>
<reference evidence="3 4" key="1">
    <citation type="submission" date="2006-03" db="EMBL/GenBank/DDBJ databases">
        <title>Annotation of Plasmodium falciparum HB3.</title>
        <authorList>
            <consortium name="The Broad Institute Genome Sequencing Platform"/>
            <person name="Volkman S.K."/>
            <person name="Neafsey D.E."/>
            <person name="Dash A.P."/>
            <person name="Chitnis C.E."/>
            <person name="Hartl D.L."/>
            <person name="Young S.K."/>
            <person name="Zeng Q."/>
            <person name="Koehrsen M."/>
            <person name="Alvarado L."/>
            <person name="Berlin A."/>
            <person name="Borenstein D."/>
            <person name="Chapman S.B."/>
            <person name="Chen Z."/>
            <person name="Engels R."/>
            <person name="Freedman E."/>
            <person name="Gellesch M."/>
            <person name="Goldberg J."/>
            <person name="Griggs A."/>
            <person name="Gujja S."/>
            <person name="Heilman E.R."/>
            <person name="Heiman D.I."/>
            <person name="Howarth C."/>
            <person name="Jen D."/>
            <person name="Larson L."/>
            <person name="Mehta T."/>
            <person name="Neiman D."/>
            <person name="Park D."/>
            <person name="Pearson M."/>
            <person name="Roberts A."/>
            <person name="Saif S."/>
            <person name="Shea T."/>
            <person name="Shenoy N."/>
            <person name="Sisk P."/>
            <person name="Stolte C."/>
            <person name="Sykes S."/>
            <person name="Walk T."/>
            <person name="White J."/>
            <person name="Yandava C."/>
            <person name="Haas B."/>
            <person name="Henn M.R."/>
            <person name="Nusbaum C."/>
            <person name="Birren B."/>
        </authorList>
    </citation>
    <scope>NUCLEOTIDE SEQUENCE [LARGE SCALE GENOMIC DNA]</scope>
    <source>
        <strain evidence="3">HB3</strain>
    </source>
</reference>
<evidence type="ECO:0000256" key="1">
    <source>
        <dbReference type="SAM" id="Coils"/>
    </source>
</evidence>
<accession>A0A0L7K8F2</accession>
<organism evidence="3 4">
    <name type="scientific">Plasmodium falciparum (isolate HB3)</name>
    <dbReference type="NCBI Taxonomy" id="137071"/>
    <lineage>
        <taxon>Eukaryota</taxon>
        <taxon>Sar</taxon>
        <taxon>Alveolata</taxon>
        <taxon>Apicomplexa</taxon>
        <taxon>Aconoidasida</taxon>
        <taxon>Haemosporida</taxon>
        <taxon>Plasmodiidae</taxon>
        <taxon>Plasmodium</taxon>
        <taxon>Plasmodium (Laverania)</taxon>
    </lineage>
</organism>
<feature type="compositionally biased region" description="Basic and acidic residues" evidence="2">
    <location>
        <begin position="806"/>
        <end position="820"/>
    </location>
</feature>
<sequence>MMLKYFVQCALNNHEIKIEEDEKEDEKEKEKKKGNEREQTNYNTNEHSIINTKEILHISNYNNISTLVDGNDNIKNTKKKKKGLLADYSCSINKKKQKKSKENYSIMDEKNISIYDDNMISKSNHDIYNNINNIHNMVNHVHHSYNDKNINEYKTDVPLYDSSVSNDKKNRNIYIWKNEINKIEQNKQNEQIEQIEQNEQNEQNEQYEQYEQHEQNNENAISFFLHYIPLLLNKKKDFSSKRNMCYYVLGSEAVRCVYNNVIKEMNGFNDDMMYMDNYNTYEKKDEHNKYNKCNECNKYDECLEYNTTSELNNNHMYLQKRGTDSNYVVDENTQGRDESLNFLLIHLKGSKYNFSNVTEYIKIVNQKKKQYINNDTSILKKKIPQHDFYNICYKNEYITNNFSYMYNINLERKKKYIRINKKHIDKKKYYYYYRGKDIKGQRKRLKLYFSKPASSYILKNKEKKEKRKNNETYGCLFIFLNNISYHVKYLTICKLKKKINCKLNFCSDDFFFILKFSYNYVFLLNIQKKKNVCFWINIKHIHKNMMILKMLDTRKYKNKNKNNKDKDKDKDNICFQCIPFKDVKDNYVQAFSPCYYEERKKGIMKEIGKTPCNVEDNHHIVVFKNVKRENIMKMFYENKNNITPLYYLSKNMRNIKVFMNKYIIYTQENYVILLKITLFKYKKKKKKNKKECNRRIKCIINEYLKVFKGENNINFSQKEEENDNNNNNNDDSIKMCNIFNTLLKNQKILKKKKKQKNSMSEKDYLLSLMKSKKSALRRLEGLNDEEEQAEDDNWNYNNEESEDNEDSVKSEDSENSKCEEENTDDYMLNFEQIYNSYNNIETTSFFSKLFHGTEYFNIMNKKKKKKKKYCSRLSKYVFENRFSYKEKEFFYNLKYEVVEYYKYAENNEFINDLQVFENKILITTSKYISVYIYNEQQNEFSLLCCNFLSNINNNICINEKYNKSYIYRNMFDFVKVISKKYMTLYNMINSKNLIYIASLKFINNIKFIFENKLFYNIMGYNLNINKDENILESVRKYHKFYSSYFVVDKKYNNIFNIYYTCLKDKNEKFKEVKEEEPNVENQKYNYFYDENRHIEICYDLMLFFQLLIIAKEINKKNYYNIMNIKKWKSYLKKYIYNNTAEKNNKYDKHNNNNNNNHIFVKYINILNIFIDRIFISLNKKFIFFKSVYKNKSINEFLLELKFKVFNRLLKLNSYEFSDGKNAIDILNDIYEQKCNRNMSYFFLMNVIRDHYDSFKCQPYNMKYYEENINNKENIIHKQNKSKNKKKDYHNIQNNFNANNIDNISHIFKYEKYIKDNFHNKNNEIQQENPTKRLKTFEYNMIHNIKYINKYRMDNIYNYNDIIKNNVKDKVHYKIDFYHFIDKNSFMNIKNHNINNYNMKYNNIKYHKIKYNNIKYNHMQYNNKLLLSNYHQYNTNINSLYFTYLHFFIYITNHPYIFFPYQKIFTFS</sequence>
<dbReference type="InterPro" id="IPR050944">
    <property type="entry name" value="FAM83"/>
</dbReference>
<dbReference type="PANTHER" id="PTHR16181">
    <property type="entry name" value="PROTEIN FAM83A-RELATED"/>
    <property type="match status" value="1"/>
</dbReference>
<feature type="region of interest" description="Disordered" evidence="2">
    <location>
        <begin position="20"/>
        <end position="41"/>
    </location>
</feature>